<feature type="compositionally biased region" description="Polar residues" evidence="1">
    <location>
        <begin position="34"/>
        <end position="43"/>
    </location>
</feature>
<reference evidence="3" key="1">
    <citation type="journal article" date="2019" name="Int. J. Syst. Evol. Microbiol.">
        <title>The Global Catalogue of Microorganisms (GCM) 10K type strain sequencing project: providing services to taxonomists for standard genome sequencing and annotation.</title>
        <authorList>
            <consortium name="The Broad Institute Genomics Platform"/>
            <consortium name="The Broad Institute Genome Sequencing Center for Infectious Disease"/>
            <person name="Wu L."/>
            <person name="Ma J."/>
        </authorList>
    </citation>
    <scope>NUCLEOTIDE SEQUENCE [LARGE SCALE GENOMIC DNA]</scope>
    <source>
        <strain evidence="3">JCM 4087</strain>
    </source>
</reference>
<evidence type="ECO:0000313" key="2">
    <source>
        <dbReference type="EMBL" id="MFC5862183.1"/>
    </source>
</evidence>
<keyword evidence="3" id="KW-1185">Reference proteome</keyword>
<dbReference type="RefSeq" id="WP_263338457.1">
    <property type="nucleotide sequence ID" value="NZ_JAGSYH010000004.1"/>
</dbReference>
<feature type="region of interest" description="Disordered" evidence="1">
    <location>
        <begin position="27"/>
        <end position="49"/>
    </location>
</feature>
<gene>
    <name evidence="2" type="ORF">ACFPT7_07755</name>
</gene>
<evidence type="ECO:0000313" key="3">
    <source>
        <dbReference type="Proteomes" id="UP001596091"/>
    </source>
</evidence>
<dbReference type="EMBL" id="JBHSPH010000002">
    <property type="protein sequence ID" value="MFC5862183.1"/>
    <property type="molecule type" value="Genomic_DNA"/>
</dbReference>
<comment type="caution">
    <text evidence="2">The sequence shown here is derived from an EMBL/GenBank/DDBJ whole genome shotgun (WGS) entry which is preliminary data.</text>
</comment>
<proteinExistence type="predicted"/>
<accession>A0ABW1EGR0</accession>
<organism evidence="2 3">
    <name type="scientific">Acidicapsa dinghuensis</name>
    <dbReference type="NCBI Taxonomy" id="2218256"/>
    <lineage>
        <taxon>Bacteria</taxon>
        <taxon>Pseudomonadati</taxon>
        <taxon>Acidobacteriota</taxon>
        <taxon>Terriglobia</taxon>
        <taxon>Terriglobales</taxon>
        <taxon>Acidobacteriaceae</taxon>
        <taxon>Acidicapsa</taxon>
    </lineage>
</organism>
<name>A0ABW1EGR0_9BACT</name>
<dbReference type="Proteomes" id="UP001596091">
    <property type="component" value="Unassembled WGS sequence"/>
</dbReference>
<protein>
    <submittedName>
        <fullName evidence="2">Uncharacterized protein</fullName>
    </submittedName>
</protein>
<sequence>MKYMKPSAQQLISATALIRGLGNKGLASPEGDVSCSNPLSSGGSYDVDE</sequence>
<evidence type="ECO:0000256" key="1">
    <source>
        <dbReference type="SAM" id="MobiDB-lite"/>
    </source>
</evidence>